<evidence type="ECO:0000259" key="5">
    <source>
        <dbReference type="PROSITE" id="PS50893"/>
    </source>
</evidence>
<dbReference type="STRING" id="1231391.GCA_000308195_00374"/>
<dbReference type="GO" id="GO:0016887">
    <property type="term" value="F:ATP hydrolysis activity"/>
    <property type="evidence" value="ECO:0007669"/>
    <property type="project" value="InterPro"/>
</dbReference>
<dbReference type="Pfam" id="PF12399">
    <property type="entry name" value="BCA_ABC_TP_C"/>
    <property type="match status" value="1"/>
</dbReference>
<organism evidence="6 7">
    <name type="scientific">Pusillimonas noertemannii</name>
    <dbReference type="NCBI Taxonomy" id="305977"/>
    <lineage>
        <taxon>Bacteria</taxon>
        <taxon>Pseudomonadati</taxon>
        <taxon>Pseudomonadota</taxon>
        <taxon>Betaproteobacteria</taxon>
        <taxon>Burkholderiales</taxon>
        <taxon>Alcaligenaceae</taxon>
        <taxon>Pusillimonas</taxon>
    </lineage>
</organism>
<dbReference type="OrthoDB" id="9781337at2"/>
<keyword evidence="1" id="KW-0813">Transport</keyword>
<evidence type="ECO:0000256" key="1">
    <source>
        <dbReference type="ARBA" id="ARBA00022448"/>
    </source>
</evidence>
<proteinExistence type="predicted"/>
<keyword evidence="2" id="KW-0472">Membrane</keyword>
<dbReference type="EMBL" id="QEKO01000003">
    <property type="protein sequence ID" value="PVY61832.1"/>
    <property type="molecule type" value="Genomic_DNA"/>
</dbReference>
<dbReference type="Gene3D" id="3.40.50.300">
    <property type="entry name" value="P-loop containing nucleotide triphosphate hydrolases"/>
    <property type="match status" value="1"/>
</dbReference>
<evidence type="ECO:0000256" key="4">
    <source>
        <dbReference type="ARBA" id="ARBA00022840"/>
    </source>
</evidence>
<keyword evidence="2" id="KW-1003">Cell membrane</keyword>
<dbReference type="InterPro" id="IPR051120">
    <property type="entry name" value="ABC_AA/LPS_Transport"/>
</dbReference>
<feature type="domain" description="ABC transporter" evidence="5">
    <location>
        <begin position="5"/>
        <end position="235"/>
    </location>
</feature>
<dbReference type="InterPro" id="IPR003439">
    <property type="entry name" value="ABC_transporter-like_ATP-bd"/>
</dbReference>
<comment type="caution">
    <text evidence="6">The sequence shown here is derived from an EMBL/GenBank/DDBJ whole genome shotgun (WGS) entry which is preliminary data.</text>
</comment>
<sequence>MSVILQTSDLWRTFGGVAAVAGVDFELREGELRCLIGANGAGKSTFFKMLTGQLKPTSGRITLYGKDITRLPSFAIARMGVGIKTQVPNLFNGLSVHENLMVAARFGMPAREAADAVDAMLERIQMTSQARLPVGSLAHGHRQWVELGMILINDPRLVLLDEPAAGMTAGEVERTIALLEGMRGKRSFIIVEHDMHFIRRIAERVTVFHRGRVLVEDTMDEVVRNTEVRDAYLGSAGTKRAST</sequence>
<keyword evidence="4 6" id="KW-0067">ATP-binding</keyword>
<dbReference type="SUPFAM" id="SSF52540">
    <property type="entry name" value="P-loop containing nucleoside triphosphate hydrolases"/>
    <property type="match status" value="1"/>
</dbReference>
<dbReference type="RefSeq" id="WP_116518810.1">
    <property type="nucleotide sequence ID" value="NZ_JACCEX010000003.1"/>
</dbReference>
<dbReference type="Proteomes" id="UP000246145">
    <property type="component" value="Unassembled WGS sequence"/>
</dbReference>
<evidence type="ECO:0000256" key="3">
    <source>
        <dbReference type="ARBA" id="ARBA00022741"/>
    </source>
</evidence>
<keyword evidence="7" id="KW-1185">Reference proteome</keyword>
<dbReference type="PANTHER" id="PTHR45772:SF8">
    <property type="entry name" value="HIGH-AFFINITY BRANCHED-CHAIN AMINO ACID TRANSPORT ATP-BINDING PROTEIN"/>
    <property type="match status" value="1"/>
</dbReference>
<protein>
    <submittedName>
        <fullName evidence="6">Branched-chain amino acid transport system ATP-binding protein/urea transport system ATP-binding protein</fullName>
    </submittedName>
</protein>
<dbReference type="AlphaFoldDB" id="A0A2U1CLG0"/>
<accession>A0A2U1CLG0</accession>
<dbReference type="SMART" id="SM00382">
    <property type="entry name" value="AAA"/>
    <property type="match status" value="1"/>
</dbReference>
<keyword evidence="3" id="KW-0547">Nucleotide-binding</keyword>
<dbReference type="Pfam" id="PF00005">
    <property type="entry name" value="ABC_tran"/>
    <property type="match status" value="1"/>
</dbReference>
<dbReference type="InterPro" id="IPR027417">
    <property type="entry name" value="P-loop_NTPase"/>
</dbReference>
<evidence type="ECO:0000313" key="6">
    <source>
        <dbReference type="EMBL" id="PVY61832.1"/>
    </source>
</evidence>
<evidence type="ECO:0000313" key="7">
    <source>
        <dbReference type="Proteomes" id="UP000246145"/>
    </source>
</evidence>
<name>A0A2U1CLG0_9BURK</name>
<dbReference type="PANTHER" id="PTHR45772">
    <property type="entry name" value="CONSERVED COMPONENT OF ABC TRANSPORTER FOR NATURAL AMINO ACIDS-RELATED"/>
    <property type="match status" value="1"/>
</dbReference>
<dbReference type="InterPro" id="IPR032823">
    <property type="entry name" value="BCA_ABC_TP_C"/>
</dbReference>
<dbReference type="PROSITE" id="PS50893">
    <property type="entry name" value="ABC_TRANSPORTER_2"/>
    <property type="match status" value="1"/>
</dbReference>
<reference evidence="6 7" key="1">
    <citation type="submission" date="2018-04" db="EMBL/GenBank/DDBJ databases">
        <title>Genomic Encyclopedia of Type Strains, Phase IV (KMG-IV): sequencing the most valuable type-strain genomes for metagenomic binning, comparative biology and taxonomic classification.</title>
        <authorList>
            <person name="Goeker M."/>
        </authorList>
    </citation>
    <scope>NUCLEOTIDE SEQUENCE [LARGE SCALE GENOMIC DNA]</scope>
    <source>
        <strain evidence="6 7">DSM 10065</strain>
    </source>
</reference>
<dbReference type="InterPro" id="IPR003593">
    <property type="entry name" value="AAA+_ATPase"/>
</dbReference>
<dbReference type="GO" id="GO:0005886">
    <property type="term" value="C:plasma membrane"/>
    <property type="evidence" value="ECO:0007669"/>
    <property type="project" value="TreeGrafter"/>
</dbReference>
<dbReference type="GO" id="GO:0005524">
    <property type="term" value="F:ATP binding"/>
    <property type="evidence" value="ECO:0007669"/>
    <property type="project" value="UniProtKB-KW"/>
</dbReference>
<dbReference type="CDD" id="cd03219">
    <property type="entry name" value="ABC_Mj1267_LivG_branched"/>
    <property type="match status" value="1"/>
</dbReference>
<evidence type="ECO:0000256" key="2">
    <source>
        <dbReference type="ARBA" id="ARBA00022475"/>
    </source>
</evidence>
<gene>
    <name evidence="6" type="ORF">C7440_2565</name>
</gene>